<dbReference type="InterPro" id="IPR019594">
    <property type="entry name" value="Glu/Gly-bd"/>
</dbReference>
<organism evidence="16 17">
    <name type="scientific">Pristionchus fissidentatus</name>
    <dbReference type="NCBI Taxonomy" id="1538716"/>
    <lineage>
        <taxon>Eukaryota</taxon>
        <taxon>Metazoa</taxon>
        <taxon>Ecdysozoa</taxon>
        <taxon>Nematoda</taxon>
        <taxon>Chromadorea</taxon>
        <taxon>Rhabditida</taxon>
        <taxon>Rhabditina</taxon>
        <taxon>Diplogasteromorpha</taxon>
        <taxon>Diplogasteroidea</taxon>
        <taxon>Neodiplogasteridae</taxon>
        <taxon>Pristionchus</taxon>
    </lineage>
</organism>
<evidence type="ECO:0000313" key="17">
    <source>
        <dbReference type="Proteomes" id="UP001432322"/>
    </source>
</evidence>
<keyword evidence="3" id="KW-0813">Transport</keyword>
<feature type="non-terminal residue" evidence="16">
    <location>
        <position position="1"/>
    </location>
</feature>
<evidence type="ECO:0000256" key="11">
    <source>
        <dbReference type="ARBA" id="ARBA00023303"/>
    </source>
</evidence>
<dbReference type="SUPFAM" id="SSF53850">
    <property type="entry name" value="Periplasmic binding protein-like II"/>
    <property type="match status" value="1"/>
</dbReference>
<evidence type="ECO:0000256" key="2">
    <source>
        <dbReference type="ARBA" id="ARBA00008685"/>
    </source>
</evidence>
<dbReference type="AlphaFoldDB" id="A0AAV5VVB0"/>
<feature type="signal peptide" evidence="13">
    <location>
        <begin position="1"/>
        <end position="19"/>
    </location>
</feature>
<protein>
    <submittedName>
        <fullName evidence="16">Uncharacterized protein</fullName>
    </submittedName>
</protein>
<feature type="transmembrane region" description="Helical" evidence="12">
    <location>
        <begin position="160"/>
        <end position="181"/>
    </location>
</feature>
<dbReference type="GO" id="GO:0016020">
    <property type="term" value="C:membrane"/>
    <property type="evidence" value="ECO:0007669"/>
    <property type="project" value="UniProtKB-SubCell"/>
</dbReference>
<dbReference type="Proteomes" id="UP001432322">
    <property type="component" value="Unassembled WGS sequence"/>
</dbReference>
<dbReference type="SMART" id="SM00918">
    <property type="entry name" value="Lig_chan-Glu_bd"/>
    <property type="match status" value="1"/>
</dbReference>
<gene>
    <name evidence="16" type="ORF">PFISCL1PPCAC_13595</name>
</gene>
<accession>A0AAV5VVB0</accession>
<reference evidence="16" key="1">
    <citation type="submission" date="2023-10" db="EMBL/GenBank/DDBJ databases">
        <title>Genome assembly of Pristionchus species.</title>
        <authorList>
            <person name="Yoshida K."/>
            <person name="Sommer R.J."/>
        </authorList>
    </citation>
    <scope>NUCLEOTIDE SEQUENCE</scope>
    <source>
        <strain evidence="16">RS5133</strain>
    </source>
</reference>
<dbReference type="SMART" id="SM00079">
    <property type="entry name" value="PBPe"/>
    <property type="match status" value="1"/>
</dbReference>
<evidence type="ECO:0000313" key="16">
    <source>
        <dbReference type="EMBL" id="GMT22298.1"/>
    </source>
</evidence>
<keyword evidence="7 12" id="KW-0472">Membrane</keyword>
<dbReference type="InterPro" id="IPR015683">
    <property type="entry name" value="Ionotropic_Glu_rcpt"/>
</dbReference>
<evidence type="ECO:0000259" key="14">
    <source>
        <dbReference type="SMART" id="SM00079"/>
    </source>
</evidence>
<dbReference type="EMBL" id="BTSY01000004">
    <property type="protein sequence ID" value="GMT22298.1"/>
    <property type="molecule type" value="Genomic_DNA"/>
</dbReference>
<keyword evidence="4 12" id="KW-0812">Transmembrane</keyword>
<dbReference type="PANTHER" id="PTHR18966">
    <property type="entry name" value="IONOTROPIC GLUTAMATE RECEPTOR"/>
    <property type="match status" value="1"/>
</dbReference>
<feature type="transmembrane region" description="Helical" evidence="12">
    <location>
        <begin position="410"/>
        <end position="434"/>
    </location>
</feature>
<feature type="chain" id="PRO_5043887753" evidence="13">
    <location>
        <begin position="20"/>
        <end position="454"/>
    </location>
</feature>
<keyword evidence="9" id="KW-0325">Glycoprotein</keyword>
<evidence type="ECO:0000256" key="1">
    <source>
        <dbReference type="ARBA" id="ARBA00004141"/>
    </source>
</evidence>
<keyword evidence="5 12" id="KW-1133">Transmembrane helix</keyword>
<comment type="similarity">
    <text evidence="2">Belongs to the glutamate-gated ion channel (TC 1.A.10.1) family.</text>
</comment>
<keyword evidence="13" id="KW-0732">Signal</keyword>
<evidence type="ECO:0000256" key="8">
    <source>
        <dbReference type="ARBA" id="ARBA00023170"/>
    </source>
</evidence>
<comment type="caution">
    <text evidence="16">The sequence shown here is derived from an EMBL/GenBank/DDBJ whole genome shotgun (WGS) entry which is preliminary data.</text>
</comment>
<evidence type="ECO:0000256" key="13">
    <source>
        <dbReference type="SAM" id="SignalP"/>
    </source>
</evidence>
<keyword evidence="17" id="KW-1185">Reference proteome</keyword>
<evidence type="ECO:0000256" key="4">
    <source>
        <dbReference type="ARBA" id="ARBA00022692"/>
    </source>
</evidence>
<proteinExistence type="inferred from homology"/>
<evidence type="ECO:0000256" key="7">
    <source>
        <dbReference type="ARBA" id="ARBA00023136"/>
    </source>
</evidence>
<evidence type="ECO:0000256" key="3">
    <source>
        <dbReference type="ARBA" id="ARBA00022448"/>
    </source>
</evidence>
<dbReference type="Gene3D" id="3.40.190.10">
    <property type="entry name" value="Periplasmic binding protein-like II"/>
    <property type="match status" value="3"/>
</dbReference>
<dbReference type="Pfam" id="PF10613">
    <property type="entry name" value="Lig_chan-Glu_bd"/>
    <property type="match status" value="1"/>
</dbReference>
<dbReference type="InterPro" id="IPR001320">
    <property type="entry name" value="Iontro_rcpt_C"/>
</dbReference>
<evidence type="ECO:0000256" key="9">
    <source>
        <dbReference type="ARBA" id="ARBA00023180"/>
    </source>
</evidence>
<feature type="domain" description="Ionotropic glutamate receptor L-glutamate and glycine-binding" evidence="15">
    <location>
        <begin position="38"/>
        <end position="106"/>
    </location>
</feature>
<name>A0AAV5VVB0_9BILA</name>
<sequence length="454" mass="51591">NISQMRLLLLLTLLFSVMGTSHQADKMALRFGTIRVTPFVSHKRRCLREELTDDCKGNDAFEGYMVDFMALLARELNSNYTFEIGNSYGRSQKNGTWDGLIGSLVASEIDVIAAPMLITPERSPVIDFSPFFSTGISAMILKPGRFDLPTTLNPYSSTTWVSIVALEILTIATVVGLWMWMKRGGKMDRNQPRFVIWLCCFFAWLVVSLFFIISLSLHVYLCNSWSSRTDNVCGVVTLTEEEHEKIRQVQSIEEILEKEGRIKFGVFNGGWIHNFLKNSNNTLHRRIYETMENNNESFVSSYPHGIEKVRMSEGSFVFIVEDVVNEWENGRLPCDTRKVGENLHTIQYGVATTKDSKLTEPIRTAIESLKITGELEKLHHKWFVERSRCHIDTGIEDMEMEERSRAERTASWALCGLAVGVTVSVILSVIAANFEKRRGKDTVKLTDELTPMAD</sequence>
<keyword evidence="11" id="KW-0407">Ion channel</keyword>
<dbReference type="GO" id="GO:0015276">
    <property type="term" value="F:ligand-gated monoatomic ion channel activity"/>
    <property type="evidence" value="ECO:0007669"/>
    <property type="project" value="InterPro"/>
</dbReference>
<feature type="domain" description="Ionotropic glutamate receptor C-terminal" evidence="14">
    <location>
        <begin position="28"/>
        <end position="385"/>
    </location>
</feature>
<keyword evidence="10" id="KW-1071">Ligand-gated ion channel</keyword>
<evidence type="ECO:0000256" key="10">
    <source>
        <dbReference type="ARBA" id="ARBA00023286"/>
    </source>
</evidence>
<evidence type="ECO:0000256" key="12">
    <source>
        <dbReference type="SAM" id="Phobius"/>
    </source>
</evidence>
<evidence type="ECO:0000256" key="5">
    <source>
        <dbReference type="ARBA" id="ARBA00022989"/>
    </source>
</evidence>
<evidence type="ECO:0000259" key="15">
    <source>
        <dbReference type="SMART" id="SM00918"/>
    </source>
</evidence>
<evidence type="ECO:0000256" key="6">
    <source>
        <dbReference type="ARBA" id="ARBA00023065"/>
    </source>
</evidence>
<feature type="transmembrane region" description="Helical" evidence="12">
    <location>
        <begin position="193"/>
        <end position="221"/>
    </location>
</feature>
<keyword evidence="6" id="KW-0406">Ion transport</keyword>
<comment type="subcellular location">
    <subcellularLocation>
        <location evidence="1">Membrane</location>
        <topology evidence="1">Multi-pass membrane protein</topology>
    </subcellularLocation>
</comment>
<keyword evidence="8" id="KW-0675">Receptor</keyword>